<organism evidence="2 3">
    <name type="scientific">Halobacterium salinarum (strain ATCC 33171 / DSM 3754 / JCM 8978 / NBRC 102687 / NCIMB 764 / 91-R6)</name>
    <dbReference type="NCBI Taxonomy" id="2597657"/>
    <lineage>
        <taxon>Archaea</taxon>
        <taxon>Methanobacteriati</taxon>
        <taxon>Methanobacteriota</taxon>
        <taxon>Stenosarchaea group</taxon>
        <taxon>Halobacteria</taxon>
        <taxon>Halobacteriales</taxon>
        <taxon>Halobacteriaceae</taxon>
        <taxon>Halobacterium</taxon>
    </lineage>
</organism>
<dbReference type="Proteomes" id="UP000296216">
    <property type="component" value="Chromosome"/>
</dbReference>
<feature type="transmembrane region" description="Helical" evidence="1">
    <location>
        <begin position="47"/>
        <end position="66"/>
    </location>
</feature>
<evidence type="ECO:0000313" key="3">
    <source>
        <dbReference type="Proteomes" id="UP000296216"/>
    </source>
</evidence>
<keyword evidence="1" id="KW-1133">Transmembrane helix</keyword>
<proteinExistence type="predicted"/>
<reference evidence="2 3" key="1">
    <citation type="journal article" date="2019" name="Microbiol. Resour. Announc.">
        <title>The Genome Sequence of the Halobacterium salinarum Type Strain Is Closely Related to That of Laboratory Strains NRC-1 and R1.</title>
        <authorList>
            <person name="Pfeiffer F."/>
            <person name="Marchfelder A."/>
            <person name="Habermann B."/>
            <person name="Dyall-Smith M.L."/>
        </authorList>
    </citation>
    <scope>NUCLEOTIDE SEQUENCE [LARGE SCALE GENOMIC DNA]</scope>
    <source>
        <strain evidence="3">ATCC 33171 / DSM 3754 / JCM 8978 / NBRC 102687 / NCIMB 764 / 91-R6</strain>
    </source>
</reference>
<feature type="transmembrane region" description="Helical" evidence="1">
    <location>
        <begin position="21"/>
        <end position="41"/>
    </location>
</feature>
<dbReference type="EMBL" id="CP038631">
    <property type="protein sequence ID" value="QCC45220.1"/>
    <property type="molecule type" value="Genomic_DNA"/>
</dbReference>
<evidence type="ECO:0000256" key="1">
    <source>
        <dbReference type="SAM" id="Phobius"/>
    </source>
</evidence>
<keyword evidence="1" id="KW-0812">Transmembrane</keyword>
<keyword evidence="1" id="KW-0472">Membrane</keyword>
<dbReference type="AlphaFoldDB" id="A0A4D6GTU0"/>
<sequence length="70" mass="7372">MVWHIVEDAAGRSGGMEKQDLVVAVHVMVAVAIAAFGLVRISRGQRVPGALNVGFAIVVVGVGVYMRQLV</sequence>
<accession>A0A4D6GTU0</accession>
<gene>
    <name evidence="2" type="ORF">HBSAL_07850</name>
</gene>
<evidence type="ECO:0000313" key="2">
    <source>
        <dbReference type="EMBL" id="QCC45220.1"/>
    </source>
</evidence>
<name>A0A4D6GTU0_HALS9</name>
<protein>
    <submittedName>
        <fullName evidence="2">Uncharacterized protein</fullName>
    </submittedName>
</protein>